<evidence type="ECO:0000259" key="4">
    <source>
        <dbReference type="Pfam" id="PF25917"/>
    </source>
</evidence>
<dbReference type="InterPro" id="IPR058625">
    <property type="entry name" value="MdtA-like_BSH"/>
</dbReference>
<dbReference type="PANTHER" id="PTHR30469">
    <property type="entry name" value="MULTIDRUG RESISTANCE PROTEIN MDTA"/>
    <property type="match status" value="1"/>
</dbReference>
<feature type="region of interest" description="Disordered" evidence="2">
    <location>
        <begin position="379"/>
        <end position="410"/>
    </location>
</feature>
<organism evidence="7 8">
    <name type="scientific">Coprobacter secundus subsp. similis</name>
    <dbReference type="NCBI Taxonomy" id="2751153"/>
    <lineage>
        <taxon>Bacteria</taxon>
        <taxon>Pseudomonadati</taxon>
        <taxon>Bacteroidota</taxon>
        <taxon>Bacteroidia</taxon>
        <taxon>Bacteroidales</taxon>
        <taxon>Barnesiellaceae</taxon>
        <taxon>Coprobacter</taxon>
    </lineage>
</organism>
<dbReference type="Pfam" id="PF25975">
    <property type="entry name" value="CzcB_C"/>
    <property type="match status" value="1"/>
</dbReference>
<dbReference type="Gene3D" id="2.40.420.20">
    <property type="match status" value="1"/>
</dbReference>
<proteinExistence type="inferred from homology"/>
<name>A0A7G1HR46_9BACT</name>
<dbReference type="GO" id="GO:0015562">
    <property type="term" value="F:efflux transmembrane transporter activity"/>
    <property type="evidence" value="ECO:0007669"/>
    <property type="project" value="TreeGrafter"/>
</dbReference>
<evidence type="ECO:0000313" key="8">
    <source>
        <dbReference type="Proteomes" id="UP000594042"/>
    </source>
</evidence>
<keyword evidence="3" id="KW-0812">Transmembrane</keyword>
<keyword evidence="8" id="KW-1185">Reference proteome</keyword>
<reference evidence="8" key="1">
    <citation type="submission" date="2020-07" db="EMBL/GenBank/DDBJ databases">
        <title>Complete genome sequencing of Coprobacter sp. strain 2CBH44.</title>
        <authorList>
            <person name="Sakamoto M."/>
            <person name="Murakami T."/>
            <person name="Mori H."/>
        </authorList>
    </citation>
    <scope>NUCLEOTIDE SEQUENCE [LARGE SCALE GENOMIC DNA]</scope>
    <source>
        <strain evidence="8">2CBH44</strain>
    </source>
</reference>
<dbReference type="Gene3D" id="2.40.50.100">
    <property type="match status" value="1"/>
</dbReference>
<dbReference type="SUPFAM" id="SSF111369">
    <property type="entry name" value="HlyD-like secretion proteins"/>
    <property type="match status" value="1"/>
</dbReference>
<feature type="domain" description="CzcB-like C-terminal circularly permuted SH3-like" evidence="5">
    <location>
        <begin position="327"/>
        <end position="374"/>
    </location>
</feature>
<dbReference type="InterPro" id="IPR058649">
    <property type="entry name" value="CzcB_C"/>
</dbReference>
<evidence type="ECO:0000259" key="5">
    <source>
        <dbReference type="Pfam" id="PF25975"/>
    </source>
</evidence>
<dbReference type="PANTHER" id="PTHR30469:SF33">
    <property type="entry name" value="SLR1207 PROTEIN"/>
    <property type="match status" value="1"/>
</dbReference>
<sequence>MKTKTKKIILIVIAIIVIAGIIVWIAGGSAPKRKISYITVPVSKGDISNSVTATGTIEPVTEVQVGTQVSGIIDKLYADYNSIVTKGQLIAEMDKVTLQSELQSAKANYDGSKAEYEYQQKNYARNKGLYEKKLISDTDYELATYNYEKAKSEYESSKASLAKAERNLSYATITSPIDGVVIDRAVEEGQTVAAGFETPTLFTIAADLTQMQVVADVDEADIGGVEEGQRVSFTVDAYPNDVFEGKVTQIRLGSTSSSSTSSSSTSSESVITYEVVISAQNPDLKLKPRLTANVTIYILDKKDVLSVPAKALRFTPEVPLVGKEDIIKDCEGEHKLWTKEGNIFTAHPVKIGISNGVLTEITEGIAEGTQVISEATIGNTGQAPEMNAPGESAERSPFMPGPPGSNKKKK</sequence>
<dbReference type="KEGG" id="copr:Cop2CBH44_04690"/>
<keyword evidence="3" id="KW-0472">Membrane</keyword>
<evidence type="ECO:0000256" key="3">
    <source>
        <dbReference type="SAM" id="Phobius"/>
    </source>
</evidence>
<dbReference type="RefSeq" id="WP_200755493.1">
    <property type="nucleotide sequence ID" value="NZ_AP023322.1"/>
</dbReference>
<dbReference type="Proteomes" id="UP000594042">
    <property type="component" value="Chromosome"/>
</dbReference>
<feature type="transmembrane region" description="Helical" evidence="3">
    <location>
        <begin position="7"/>
        <end position="27"/>
    </location>
</feature>
<dbReference type="Pfam" id="PF25990">
    <property type="entry name" value="Beta-barrel_YknX"/>
    <property type="match status" value="1"/>
</dbReference>
<accession>A0A7G1HR46</accession>
<evidence type="ECO:0000313" key="7">
    <source>
        <dbReference type="EMBL" id="BCI62116.1"/>
    </source>
</evidence>
<gene>
    <name evidence="7" type="ORF">Cop2CBH44_04690</name>
</gene>
<keyword evidence="3" id="KW-1133">Transmembrane helix</keyword>
<dbReference type="InterPro" id="IPR006143">
    <property type="entry name" value="RND_pump_MFP"/>
</dbReference>
<dbReference type="NCBIfam" id="TIGR01730">
    <property type="entry name" value="RND_mfp"/>
    <property type="match status" value="1"/>
</dbReference>
<evidence type="ECO:0000256" key="1">
    <source>
        <dbReference type="ARBA" id="ARBA00009477"/>
    </source>
</evidence>
<evidence type="ECO:0000259" key="6">
    <source>
        <dbReference type="Pfam" id="PF25990"/>
    </source>
</evidence>
<evidence type="ECO:0000256" key="2">
    <source>
        <dbReference type="SAM" id="MobiDB-lite"/>
    </source>
</evidence>
<dbReference type="GO" id="GO:1990281">
    <property type="term" value="C:efflux pump complex"/>
    <property type="evidence" value="ECO:0007669"/>
    <property type="project" value="TreeGrafter"/>
</dbReference>
<dbReference type="Gene3D" id="2.40.30.170">
    <property type="match status" value="1"/>
</dbReference>
<feature type="domain" description="YknX-like beta-barrel" evidence="6">
    <location>
        <begin position="211"/>
        <end position="296"/>
    </location>
</feature>
<dbReference type="Pfam" id="PF25917">
    <property type="entry name" value="BSH_RND"/>
    <property type="match status" value="1"/>
</dbReference>
<protein>
    <submittedName>
        <fullName evidence="7">Hemolysin D</fullName>
    </submittedName>
</protein>
<feature type="domain" description="Multidrug resistance protein MdtA-like barrel-sandwich hybrid" evidence="4">
    <location>
        <begin position="62"/>
        <end position="201"/>
    </location>
</feature>
<comment type="similarity">
    <text evidence="1">Belongs to the membrane fusion protein (MFP) (TC 8.A.1) family.</text>
</comment>
<dbReference type="Gene3D" id="1.10.287.470">
    <property type="entry name" value="Helix hairpin bin"/>
    <property type="match status" value="1"/>
</dbReference>
<dbReference type="AlphaFoldDB" id="A0A7G1HR46"/>
<dbReference type="InterPro" id="IPR058636">
    <property type="entry name" value="Beta-barrel_YknX"/>
</dbReference>
<dbReference type="EMBL" id="AP023322">
    <property type="protein sequence ID" value="BCI62116.1"/>
    <property type="molecule type" value="Genomic_DNA"/>
</dbReference>